<organism evidence="6 7">
    <name type="scientific">Galendromus occidentalis</name>
    <name type="common">western predatory mite</name>
    <dbReference type="NCBI Taxonomy" id="34638"/>
    <lineage>
        <taxon>Eukaryota</taxon>
        <taxon>Metazoa</taxon>
        <taxon>Ecdysozoa</taxon>
        <taxon>Arthropoda</taxon>
        <taxon>Chelicerata</taxon>
        <taxon>Arachnida</taxon>
        <taxon>Acari</taxon>
        <taxon>Parasitiformes</taxon>
        <taxon>Mesostigmata</taxon>
        <taxon>Gamasina</taxon>
        <taxon>Phytoseioidea</taxon>
        <taxon>Phytoseiidae</taxon>
        <taxon>Typhlodrominae</taxon>
        <taxon>Galendromus</taxon>
    </lineage>
</organism>
<evidence type="ECO:0000259" key="5">
    <source>
        <dbReference type="PROSITE" id="PS01180"/>
    </source>
</evidence>
<evidence type="ECO:0000313" key="6">
    <source>
        <dbReference type="Proteomes" id="UP000694867"/>
    </source>
</evidence>
<dbReference type="Pfam" id="PF26080">
    <property type="entry name" value="CUB_animal"/>
    <property type="match status" value="1"/>
</dbReference>
<evidence type="ECO:0000313" key="7">
    <source>
        <dbReference type="RefSeq" id="XP_003738338.1"/>
    </source>
</evidence>
<feature type="domain" description="CUB" evidence="5">
    <location>
        <begin position="120"/>
        <end position="237"/>
    </location>
</feature>
<evidence type="ECO:0000256" key="1">
    <source>
        <dbReference type="ARBA" id="ARBA00023157"/>
    </source>
</evidence>
<accession>A0AAJ6VUR3</accession>
<keyword evidence="1" id="KW-1015">Disulfide bond</keyword>
<dbReference type="GeneID" id="100905950"/>
<feature type="chain" id="PRO_5042555457" evidence="4">
    <location>
        <begin position="24"/>
        <end position="430"/>
    </location>
</feature>
<dbReference type="InterPro" id="IPR035914">
    <property type="entry name" value="Sperma_CUB_dom_sf"/>
</dbReference>
<evidence type="ECO:0000256" key="4">
    <source>
        <dbReference type="SAM" id="SignalP"/>
    </source>
</evidence>
<dbReference type="Gene3D" id="2.60.120.290">
    <property type="entry name" value="Spermadhesin, CUB domain"/>
    <property type="match status" value="1"/>
</dbReference>
<dbReference type="SUPFAM" id="SSF49854">
    <property type="entry name" value="Spermadhesin, CUB domain"/>
    <property type="match status" value="1"/>
</dbReference>
<proteinExistence type="predicted"/>
<gene>
    <name evidence="7" type="primary">LOC100905950</name>
</gene>
<evidence type="ECO:0000256" key="3">
    <source>
        <dbReference type="SAM" id="MobiDB-lite"/>
    </source>
</evidence>
<dbReference type="InterPro" id="IPR000859">
    <property type="entry name" value="CUB_dom"/>
</dbReference>
<dbReference type="AlphaFoldDB" id="A0AAJ6VUR3"/>
<evidence type="ECO:0000256" key="2">
    <source>
        <dbReference type="PROSITE-ProRule" id="PRU00059"/>
    </source>
</evidence>
<dbReference type="Pfam" id="PF00431">
    <property type="entry name" value="CUB"/>
    <property type="match status" value="1"/>
</dbReference>
<dbReference type="PANTHER" id="PTHR33236">
    <property type="entry name" value="INTRAFLAGELLAR TRANSPORT PROTEIN 122 FAMILY PROTEIN-RELATED"/>
    <property type="match status" value="1"/>
</dbReference>
<reference evidence="7" key="1">
    <citation type="submission" date="2025-08" db="UniProtKB">
        <authorList>
            <consortium name="RefSeq"/>
        </authorList>
    </citation>
    <scope>IDENTIFICATION</scope>
</reference>
<comment type="caution">
    <text evidence="2">Lacks conserved residue(s) required for the propagation of feature annotation.</text>
</comment>
<sequence>MGRQGTQLSILLLFCTILQQSSAIPTRSSNTDVPSAGNAADSPVSDGASSNRIRRGRDSYSVVRPFPYLFPYRFANDECVTDDGHAGTCYTSQECSDVEGTNAGECAEGQGICCSTIYTCRQTVNHNVSYFVPPHHPHKEKNANVCPLRIQVEPEVCQIRLDFVRFDILGPRDGDCLDDMFVVLGSNRNHKIPVLCGENTGHHIYINVDTIDAPIVLQMNTGIAPYARDWRIKISMIPCESQYRAPVGCLQFVTGIKGHVRSFNFNQRNESRFGYLNDLDYAICIRRERDMCSVTYSVRSEKDDAELLTDANDSTPYGAPEAIARAIREPQANSKIPAFGIATSDGKSMDFQAAAKAGVTKCTGDYLAIPGLDRFCGGAFSLTSDSRESQSVTVKDSGPLMVMFKSDKAFNGRGFNINFYQGPCTPQAYF</sequence>
<dbReference type="KEGG" id="goe:100905950"/>
<protein>
    <submittedName>
        <fullName evidence="7">Uncharacterized protein LOC100905950</fullName>
    </submittedName>
</protein>
<name>A0AAJ6VUR3_9ACAR</name>
<dbReference type="Proteomes" id="UP000694867">
    <property type="component" value="Unplaced"/>
</dbReference>
<dbReference type="PROSITE" id="PS01180">
    <property type="entry name" value="CUB"/>
    <property type="match status" value="1"/>
</dbReference>
<feature type="signal peptide" evidence="4">
    <location>
        <begin position="1"/>
        <end position="23"/>
    </location>
</feature>
<keyword evidence="6" id="KW-1185">Reference proteome</keyword>
<dbReference type="PANTHER" id="PTHR33236:SF11">
    <property type="entry name" value="CUB DOMAIN-CONTAINING PROTEIN"/>
    <property type="match status" value="1"/>
</dbReference>
<dbReference type="InterPro" id="IPR058698">
    <property type="entry name" value="CUB_metazoa"/>
</dbReference>
<keyword evidence="4" id="KW-0732">Signal</keyword>
<dbReference type="RefSeq" id="XP_003738338.1">
    <property type="nucleotide sequence ID" value="XM_003738290.3"/>
</dbReference>
<feature type="region of interest" description="Disordered" evidence="3">
    <location>
        <begin position="25"/>
        <end position="54"/>
    </location>
</feature>